<keyword evidence="3" id="KW-1185">Reference proteome</keyword>
<reference evidence="3" key="2">
    <citation type="journal article" date="2017" name="J. Anim. Genet.">
        <title>Multiple reference genome sequences of hot pepper reveal the massive evolution of plant disease resistance genes by retroduplication.</title>
        <authorList>
            <person name="Kim S."/>
            <person name="Park J."/>
            <person name="Yeom S.-I."/>
            <person name="Kim Y.-M."/>
            <person name="Seo E."/>
            <person name="Kim K.-T."/>
            <person name="Kim M.-S."/>
            <person name="Lee J.M."/>
            <person name="Cheong K."/>
            <person name="Shin H.-S."/>
            <person name="Kim S.-B."/>
            <person name="Han K."/>
            <person name="Lee J."/>
            <person name="Park M."/>
            <person name="Lee H.-A."/>
            <person name="Lee H.-Y."/>
            <person name="Lee Y."/>
            <person name="Oh S."/>
            <person name="Lee J.H."/>
            <person name="Choi E."/>
            <person name="Choi E."/>
            <person name="Lee S.E."/>
            <person name="Jeon J."/>
            <person name="Kim H."/>
            <person name="Choi G."/>
            <person name="Song H."/>
            <person name="Lee J."/>
            <person name="Lee S.-C."/>
            <person name="Kwon J.-K."/>
            <person name="Lee H.-Y."/>
            <person name="Koo N."/>
            <person name="Hong Y."/>
            <person name="Kim R.W."/>
            <person name="Kang W.-H."/>
            <person name="Huh J.H."/>
            <person name="Kang B.-C."/>
            <person name="Yang T.-J."/>
            <person name="Lee Y.-H."/>
            <person name="Bennetzen J.L."/>
            <person name="Choi D."/>
        </authorList>
    </citation>
    <scope>NUCLEOTIDE SEQUENCE [LARGE SCALE GENOMIC DNA]</scope>
    <source>
        <strain evidence="3">cv. PBC81</strain>
    </source>
</reference>
<dbReference type="PANTHER" id="PTHR10566:SF120">
    <property type="entry name" value="PROTEIN ACTIVITY OF BC1 COMPLEX KINASE 3, CHLOROPLASTIC"/>
    <property type="match status" value="1"/>
</dbReference>
<reference evidence="2 3" key="1">
    <citation type="journal article" date="2017" name="Genome Biol.">
        <title>New reference genome sequences of hot pepper reveal the massive evolution of plant disease-resistance genes by retroduplication.</title>
        <authorList>
            <person name="Kim S."/>
            <person name="Park J."/>
            <person name="Yeom S.I."/>
            <person name="Kim Y.M."/>
            <person name="Seo E."/>
            <person name="Kim K.T."/>
            <person name="Kim M.S."/>
            <person name="Lee J.M."/>
            <person name="Cheong K."/>
            <person name="Shin H.S."/>
            <person name="Kim S.B."/>
            <person name="Han K."/>
            <person name="Lee J."/>
            <person name="Park M."/>
            <person name="Lee H.A."/>
            <person name="Lee H.Y."/>
            <person name="Lee Y."/>
            <person name="Oh S."/>
            <person name="Lee J.H."/>
            <person name="Choi E."/>
            <person name="Choi E."/>
            <person name="Lee S.E."/>
            <person name="Jeon J."/>
            <person name="Kim H."/>
            <person name="Choi G."/>
            <person name="Song H."/>
            <person name="Lee J."/>
            <person name="Lee S.C."/>
            <person name="Kwon J.K."/>
            <person name="Lee H.Y."/>
            <person name="Koo N."/>
            <person name="Hong Y."/>
            <person name="Kim R.W."/>
            <person name="Kang W.H."/>
            <person name="Huh J.H."/>
            <person name="Kang B.C."/>
            <person name="Yang T.J."/>
            <person name="Lee Y.H."/>
            <person name="Bennetzen J.L."/>
            <person name="Choi D."/>
        </authorList>
    </citation>
    <scope>NUCLEOTIDE SEQUENCE [LARGE SCALE GENOMIC DNA]</scope>
    <source>
        <strain evidence="3">cv. PBC81</strain>
    </source>
</reference>
<sequence length="117" mass="13429">MQSEARAMTRAADAFFYSPELLANKYGSRPIMVLNRALQIFNGLGSFTLKVWLDRLNGDLDRKMRLRTIELRETFTRLGPTFVKIGQGLCTKPDICPPEYLEELSELQILSPFLPLY</sequence>
<name>A0A2G2XBP3_CAPBA</name>
<protein>
    <submittedName>
        <fullName evidence="2">Uncharacterized protein</fullName>
    </submittedName>
</protein>
<evidence type="ECO:0000313" key="3">
    <source>
        <dbReference type="Proteomes" id="UP000224567"/>
    </source>
</evidence>
<dbReference type="PANTHER" id="PTHR10566">
    <property type="entry name" value="CHAPERONE-ACTIVITY OF BC1 COMPLEX CABC1 -RELATED"/>
    <property type="match status" value="1"/>
</dbReference>
<proteinExistence type="inferred from homology"/>
<dbReference type="AlphaFoldDB" id="A0A2G2XBP3"/>
<dbReference type="EMBL" id="MLFT02000002">
    <property type="protein sequence ID" value="PHT54771.1"/>
    <property type="molecule type" value="Genomic_DNA"/>
</dbReference>
<evidence type="ECO:0000313" key="2">
    <source>
        <dbReference type="EMBL" id="PHT54771.1"/>
    </source>
</evidence>
<comment type="similarity">
    <text evidence="1">Belongs to the protein kinase superfamily. ADCK protein kinase family.</text>
</comment>
<comment type="caution">
    <text evidence="2">The sequence shown here is derived from an EMBL/GenBank/DDBJ whole genome shotgun (WGS) entry which is preliminary data.</text>
</comment>
<dbReference type="STRING" id="33114.A0A2G2XBP3"/>
<dbReference type="OrthoDB" id="1714992at2759"/>
<organism evidence="2 3">
    <name type="scientific">Capsicum baccatum</name>
    <name type="common">Peruvian pepper</name>
    <dbReference type="NCBI Taxonomy" id="33114"/>
    <lineage>
        <taxon>Eukaryota</taxon>
        <taxon>Viridiplantae</taxon>
        <taxon>Streptophyta</taxon>
        <taxon>Embryophyta</taxon>
        <taxon>Tracheophyta</taxon>
        <taxon>Spermatophyta</taxon>
        <taxon>Magnoliopsida</taxon>
        <taxon>eudicotyledons</taxon>
        <taxon>Gunneridae</taxon>
        <taxon>Pentapetalae</taxon>
        <taxon>asterids</taxon>
        <taxon>lamiids</taxon>
        <taxon>Solanales</taxon>
        <taxon>Solanaceae</taxon>
        <taxon>Solanoideae</taxon>
        <taxon>Capsiceae</taxon>
        <taxon>Capsicum</taxon>
    </lineage>
</organism>
<evidence type="ECO:0000256" key="1">
    <source>
        <dbReference type="ARBA" id="ARBA00009670"/>
    </source>
</evidence>
<accession>A0A2G2XBP3</accession>
<dbReference type="InterPro" id="IPR050154">
    <property type="entry name" value="UbiB_kinase"/>
</dbReference>
<dbReference type="Proteomes" id="UP000224567">
    <property type="component" value="Unassembled WGS sequence"/>
</dbReference>
<gene>
    <name evidence="2" type="ORF">CQW23_03257</name>
</gene>